<keyword evidence="3" id="KW-1185">Reference proteome</keyword>
<dbReference type="Proteomes" id="UP000315700">
    <property type="component" value="Chromosome"/>
</dbReference>
<reference evidence="2 3" key="1">
    <citation type="submission" date="2019-02" db="EMBL/GenBank/DDBJ databases">
        <title>Deep-cultivation of Planctomycetes and their phenomic and genomic characterization uncovers novel biology.</title>
        <authorList>
            <person name="Wiegand S."/>
            <person name="Jogler M."/>
            <person name="Boedeker C."/>
            <person name="Pinto D."/>
            <person name="Vollmers J."/>
            <person name="Rivas-Marin E."/>
            <person name="Kohn T."/>
            <person name="Peeters S.H."/>
            <person name="Heuer A."/>
            <person name="Rast P."/>
            <person name="Oberbeckmann S."/>
            <person name="Bunk B."/>
            <person name="Jeske O."/>
            <person name="Meyerdierks A."/>
            <person name="Storesund J.E."/>
            <person name="Kallscheuer N."/>
            <person name="Luecker S."/>
            <person name="Lage O.M."/>
            <person name="Pohl T."/>
            <person name="Merkel B.J."/>
            <person name="Hornburger P."/>
            <person name="Mueller R.-W."/>
            <person name="Bruemmer F."/>
            <person name="Labrenz M."/>
            <person name="Spormann A.M."/>
            <person name="Op den Camp H."/>
            <person name="Overmann J."/>
            <person name="Amann R."/>
            <person name="Jetten M.S.M."/>
            <person name="Mascher T."/>
            <person name="Medema M.H."/>
            <person name="Devos D.P."/>
            <person name="Kaster A.-K."/>
            <person name="Ovreas L."/>
            <person name="Rohde M."/>
            <person name="Galperin M.Y."/>
            <person name="Jogler C."/>
        </authorList>
    </citation>
    <scope>NUCLEOTIDE SEQUENCE [LARGE SCALE GENOMIC DNA]</scope>
    <source>
        <strain evidence="2 3">Pan44</strain>
    </source>
</reference>
<evidence type="ECO:0000256" key="1">
    <source>
        <dbReference type="SAM" id="MobiDB-lite"/>
    </source>
</evidence>
<feature type="region of interest" description="Disordered" evidence="1">
    <location>
        <begin position="94"/>
        <end position="136"/>
    </location>
</feature>
<protein>
    <recommendedName>
        <fullName evidence="4">Carboxypeptidase regulatory-like domain-containing protein</fullName>
    </recommendedName>
</protein>
<name>A0A517SD61_9PLAN</name>
<accession>A0A517SD61</accession>
<dbReference type="AlphaFoldDB" id="A0A517SD61"/>
<gene>
    <name evidence="2" type="ORF">Pan44_20900</name>
</gene>
<sequence length="148" mass="15335">MNAKGILLLASACLAGCTPSSGPQSEVLSTVPVAGILTYKGDPLESFRISFIPVGGDRTVSGLTDAQGRFQLGTNSPNDGAPIGKYKIAVSYAPPESADGGNPMGIEDPRQLPRSKIKVPPQFSNPEKSGVTVDIPEGGLTDLKIDLK</sequence>
<evidence type="ECO:0000313" key="2">
    <source>
        <dbReference type="EMBL" id="QDT54063.1"/>
    </source>
</evidence>
<dbReference type="EMBL" id="CP036271">
    <property type="protein sequence ID" value="QDT54063.1"/>
    <property type="molecule type" value="Genomic_DNA"/>
</dbReference>
<proteinExistence type="predicted"/>
<dbReference type="InParanoid" id="A0A517SD61"/>
<dbReference type="RefSeq" id="WP_145029799.1">
    <property type="nucleotide sequence ID" value="NZ_CP036271.1"/>
</dbReference>
<evidence type="ECO:0000313" key="3">
    <source>
        <dbReference type="Proteomes" id="UP000315700"/>
    </source>
</evidence>
<evidence type="ECO:0008006" key="4">
    <source>
        <dbReference type="Google" id="ProtNLM"/>
    </source>
</evidence>
<dbReference type="OrthoDB" id="268362at2"/>
<dbReference type="KEGG" id="ccos:Pan44_20900"/>
<organism evidence="2 3">
    <name type="scientific">Caulifigura coniformis</name>
    <dbReference type="NCBI Taxonomy" id="2527983"/>
    <lineage>
        <taxon>Bacteria</taxon>
        <taxon>Pseudomonadati</taxon>
        <taxon>Planctomycetota</taxon>
        <taxon>Planctomycetia</taxon>
        <taxon>Planctomycetales</taxon>
        <taxon>Planctomycetaceae</taxon>
        <taxon>Caulifigura</taxon>
    </lineage>
</organism>